<keyword evidence="5" id="KW-0777">Teichoic acid biosynthesis</keyword>
<dbReference type="InterPro" id="IPR043149">
    <property type="entry name" value="TagF_N"/>
</dbReference>
<evidence type="ECO:0000256" key="2">
    <source>
        <dbReference type="ARBA" id="ARBA00010488"/>
    </source>
</evidence>
<evidence type="ECO:0000256" key="5">
    <source>
        <dbReference type="ARBA" id="ARBA00022944"/>
    </source>
</evidence>
<keyword evidence="4 7" id="KW-0808">Transferase</keyword>
<dbReference type="SUPFAM" id="SSF53756">
    <property type="entry name" value="UDP-Glycosyltransferase/glycogen phosphorylase"/>
    <property type="match status" value="1"/>
</dbReference>
<comment type="similarity">
    <text evidence="2">Belongs to the CDP-glycerol glycerophosphotransferase family.</text>
</comment>
<evidence type="ECO:0000256" key="6">
    <source>
        <dbReference type="ARBA" id="ARBA00023136"/>
    </source>
</evidence>
<keyword evidence="8" id="KW-1185">Reference proteome</keyword>
<keyword evidence="3" id="KW-1003">Cell membrane</keyword>
<sequence length="393" mass="45269">MLEWRKFSLPFVCVVFHLLRLHPFRTKRVWLFACWIGKKYDDNSKFLFEHVCKNHPEIRCVWITRNPEVCGHVKSLGYECYTSTSLKGVFWMLRGGVAIMTNGIDDFSPIPLIGGAKIIALWHGVGGFKKIYNENYLGRSLVIKKLVDWFYSWVYRDFSLATSEYTAQRTMEQFNVKRSSIMITGQPRNDLFRIGMNPKEVFKGVLDKSFKKIVLYMPTYRVNPQNGQDVVRKILEDLTVNETFLNYLKQNGVLFLVKLHPLTKFKMDTAILNLKILGDKDVLSVQHLLMAADCLVTDYSSCCVDYALLKRPIVFFVPDEEKYLSYSSLNDAYSKVVQEKAQNVEELVALLLTGNISQANLLNEIFEDPSIAGTCYSENTYQKICEKCKVVIG</sequence>
<proteinExistence type="inferred from homology"/>
<dbReference type="PANTHER" id="PTHR37316">
    <property type="entry name" value="TEICHOIC ACID GLYCEROL-PHOSPHATE PRIMASE"/>
    <property type="match status" value="1"/>
</dbReference>
<organism evidence="7 8">
    <name type="scientific">Fibrobacter intestinalis</name>
    <dbReference type="NCBI Taxonomy" id="28122"/>
    <lineage>
        <taxon>Bacteria</taxon>
        <taxon>Pseudomonadati</taxon>
        <taxon>Fibrobacterota</taxon>
        <taxon>Fibrobacteria</taxon>
        <taxon>Fibrobacterales</taxon>
        <taxon>Fibrobacteraceae</taxon>
        <taxon>Fibrobacter</taxon>
    </lineage>
</organism>
<dbReference type="InterPro" id="IPR007554">
    <property type="entry name" value="Glycerophosphate_synth"/>
</dbReference>
<protein>
    <submittedName>
        <fullName evidence="7">CDP-glycerol glycerophosphotransferase, TagB/SpsB family</fullName>
    </submittedName>
</protein>
<dbReference type="GO" id="GO:0047355">
    <property type="term" value="F:CDP-glycerol glycerophosphotransferase activity"/>
    <property type="evidence" value="ECO:0007669"/>
    <property type="project" value="InterPro"/>
</dbReference>
<dbReference type="InterPro" id="IPR043148">
    <property type="entry name" value="TagF_C"/>
</dbReference>
<name>A0A1M6PSV3_9BACT</name>
<keyword evidence="6" id="KW-0472">Membrane</keyword>
<comment type="subcellular location">
    <subcellularLocation>
        <location evidence="1">Cell membrane</location>
        <topology evidence="1">Peripheral membrane protein</topology>
    </subcellularLocation>
</comment>
<dbReference type="AlphaFoldDB" id="A0A1M6PSV3"/>
<dbReference type="EMBL" id="FRAW01000001">
    <property type="protein sequence ID" value="SHK10972.1"/>
    <property type="molecule type" value="Genomic_DNA"/>
</dbReference>
<dbReference type="Pfam" id="PF04464">
    <property type="entry name" value="Glyphos_transf"/>
    <property type="match status" value="1"/>
</dbReference>
<evidence type="ECO:0000256" key="3">
    <source>
        <dbReference type="ARBA" id="ARBA00022475"/>
    </source>
</evidence>
<dbReference type="Proteomes" id="UP000184275">
    <property type="component" value="Unassembled WGS sequence"/>
</dbReference>
<evidence type="ECO:0000256" key="4">
    <source>
        <dbReference type="ARBA" id="ARBA00022679"/>
    </source>
</evidence>
<dbReference type="InterPro" id="IPR051612">
    <property type="entry name" value="Teichoic_Acid_Biosynth"/>
</dbReference>
<dbReference type="Gene3D" id="3.40.50.11820">
    <property type="match status" value="1"/>
</dbReference>
<dbReference type="PANTHER" id="PTHR37316:SF3">
    <property type="entry name" value="TEICHOIC ACID GLYCEROL-PHOSPHATE TRANSFERASE"/>
    <property type="match status" value="1"/>
</dbReference>
<dbReference type="Gene3D" id="3.40.50.12580">
    <property type="match status" value="1"/>
</dbReference>
<evidence type="ECO:0000313" key="8">
    <source>
        <dbReference type="Proteomes" id="UP000184275"/>
    </source>
</evidence>
<accession>A0A1M6PSV3</accession>
<dbReference type="GO" id="GO:0005886">
    <property type="term" value="C:plasma membrane"/>
    <property type="evidence" value="ECO:0007669"/>
    <property type="project" value="UniProtKB-SubCell"/>
</dbReference>
<evidence type="ECO:0000313" key="7">
    <source>
        <dbReference type="EMBL" id="SHK10972.1"/>
    </source>
</evidence>
<reference evidence="8" key="1">
    <citation type="submission" date="2016-11" db="EMBL/GenBank/DDBJ databases">
        <authorList>
            <person name="Varghese N."/>
            <person name="Submissions S."/>
        </authorList>
    </citation>
    <scope>NUCLEOTIDE SEQUENCE [LARGE SCALE GENOMIC DNA]</scope>
    <source>
        <strain evidence="8">UWOS</strain>
    </source>
</reference>
<evidence type="ECO:0000256" key="1">
    <source>
        <dbReference type="ARBA" id="ARBA00004202"/>
    </source>
</evidence>
<dbReference type="GO" id="GO:0019350">
    <property type="term" value="P:teichoic acid biosynthetic process"/>
    <property type="evidence" value="ECO:0007669"/>
    <property type="project" value="UniProtKB-KW"/>
</dbReference>
<gene>
    <name evidence="7" type="ORF">SAMN05720469_10198</name>
</gene>